<keyword evidence="3" id="KW-1185">Reference proteome</keyword>
<reference evidence="2 3" key="1">
    <citation type="submission" date="2021-06" db="EMBL/GenBank/DDBJ databases">
        <authorList>
            <person name="Palmer J.M."/>
        </authorList>
    </citation>
    <scope>NUCLEOTIDE SEQUENCE [LARGE SCALE GENOMIC DNA]</scope>
    <source>
        <strain evidence="2 3">XC_2019</strain>
        <tissue evidence="2">Muscle</tissue>
    </source>
</reference>
<dbReference type="Pfam" id="PF20867">
    <property type="entry name" value="UVSSA_N"/>
    <property type="match status" value="1"/>
</dbReference>
<proteinExistence type="predicted"/>
<evidence type="ECO:0000256" key="1">
    <source>
        <dbReference type="ARBA" id="ARBA00022111"/>
    </source>
</evidence>
<evidence type="ECO:0000313" key="3">
    <source>
        <dbReference type="Proteomes" id="UP001434883"/>
    </source>
</evidence>
<gene>
    <name evidence="2" type="ORF">XENOCAPTIV_004898</name>
</gene>
<evidence type="ECO:0000313" key="2">
    <source>
        <dbReference type="EMBL" id="MEQ2205598.1"/>
    </source>
</evidence>
<dbReference type="PANTHER" id="PTHR28670">
    <property type="entry name" value="UV-STIMULATED SCAFFOLD PROTEIN A"/>
    <property type="match status" value="1"/>
</dbReference>
<comment type="caution">
    <text evidence="2">The sequence shown here is derived from an EMBL/GenBank/DDBJ whole genome shotgun (WGS) entry which is preliminary data.</text>
</comment>
<sequence length="175" mass="19664">LTVETDTEQPLPPPKEVARKLRSLAIQTVQSWQTSYGSAYKKLELGYHFLKQVKKFGPGCFLPLVLHVKETEDNEPVVSTMMELHRLISTKHLPAVQGWVQVSTHTAPCCVFTKSHAEPQLLRRALSLKKSLEAALHKHEELHIDCKTRVRKVAQSVITATGKHGMKVLKIRTSG</sequence>
<organism evidence="2 3">
    <name type="scientific">Xenoophorus captivus</name>
    <dbReference type="NCBI Taxonomy" id="1517983"/>
    <lineage>
        <taxon>Eukaryota</taxon>
        <taxon>Metazoa</taxon>
        <taxon>Chordata</taxon>
        <taxon>Craniata</taxon>
        <taxon>Vertebrata</taxon>
        <taxon>Euteleostomi</taxon>
        <taxon>Actinopterygii</taxon>
        <taxon>Neopterygii</taxon>
        <taxon>Teleostei</taxon>
        <taxon>Neoteleostei</taxon>
        <taxon>Acanthomorphata</taxon>
        <taxon>Ovalentaria</taxon>
        <taxon>Atherinomorphae</taxon>
        <taxon>Cyprinodontiformes</taxon>
        <taxon>Goodeidae</taxon>
        <taxon>Xenoophorus</taxon>
    </lineage>
</organism>
<name>A0ABV0RDC9_9TELE</name>
<dbReference type="EMBL" id="JAHRIN010042162">
    <property type="protein sequence ID" value="MEQ2205598.1"/>
    <property type="molecule type" value="Genomic_DNA"/>
</dbReference>
<protein>
    <recommendedName>
        <fullName evidence="1">UV-stimulated scaffold protein A</fullName>
    </recommendedName>
</protein>
<dbReference type="InterPro" id="IPR018610">
    <property type="entry name" value="UVSSA"/>
</dbReference>
<dbReference type="Proteomes" id="UP001434883">
    <property type="component" value="Unassembled WGS sequence"/>
</dbReference>
<dbReference type="InterPro" id="IPR049408">
    <property type="entry name" value="UVSSA_N_a-solenoid_rpt"/>
</dbReference>
<accession>A0ABV0RDC9</accession>
<dbReference type="PANTHER" id="PTHR28670:SF1">
    <property type="entry name" value="UV-STIMULATED SCAFFOLD PROTEIN A"/>
    <property type="match status" value="1"/>
</dbReference>
<feature type="non-terminal residue" evidence="2">
    <location>
        <position position="1"/>
    </location>
</feature>